<gene>
    <name evidence="1" type="ORF">PHMEG_00017628</name>
</gene>
<proteinExistence type="predicted"/>
<accession>A0A225VW12</accession>
<comment type="caution">
    <text evidence="1">The sequence shown here is derived from an EMBL/GenBank/DDBJ whole genome shotgun (WGS) entry which is preliminary data.</text>
</comment>
<evidence type="ECO:0000313" key="2">
    <source>
        <dbReference type="Proteomes" id="UP000198211"/>
    </source>
</evidence>
<sequence length="192" mass="21637">MMTQISKHNHPTNKIVYESYSAPTSQVLSLPVYRELGLLQDMKTSSADVNRYLSDKLDMILTPQQTRNILQQVLGTTILERTKRILDSFAEEDVGNDVLIVQVQMDITYIIAIRTAIPKTCFLEWVMPSLVVTSATERGVHVVDFPALDQKAGTMELILNFFKQKKSVMGFYSDRSYRQGLCGVEGIGEGEL</sequence>
<keyword evidence="2" id="KW-1185">Reference proteome</keyword>
<dbReference type="Proteomes" id="UP000198211">
    <property type="component" value="Unassembled WGS sequence"/>
</dbReference>
<dbReference type="EMBL" id="NBNE01002712">
    <property type="protein sequence ID" value="OWZ09636.1"/>
    <property type="molecule type" value="Genomic_DNA"/>
</dbReference>
<name>A0A225VW12_9STRA</name>
<evidence type="ECO:0000313" key="1">
    <source>
        <dbReference type="EMBL" id="OWZ09636.1"/>
    </source>
</evidence>
<protein>
    <submittedName>
        <fullName evidence="1">Uncharacterized protein</fullName>
    </submittedName>
</protein>
<organism evidence="1 2">
    <name type="scientific">Phytophthora megakarya</name>
    <dbReference type="NCBI Taxonomy" id="4795"/>
    <lineage>
        <taxon>Eukaryota</taxon>
        <taxon>Sar</taxon>
        <taxon>Stramenopiles</taxon>
        <taxon>Oomycota</taxon>
        <taxon>Peronosporomycetes</taxon>
        <taxon>Peronosporales</taxon>
        <taxon>Peronosporaceae</taxon>
        <taxon>Phytophthora</taxon>
    </lineage>
</organism>
<reference evidence="2" key="1">
    <citation type="submission" date="2017-03" db="EMBL/GenBank/DDBJ databases">
        <title>Phytopthora megakarya and P. palmivora, two closely related causual agents of cacao black pod achieved similar genome size and gene model numbers by different mechanisms.</title>
        <authorList>
            <person name="Ali S."/>
            <person name="Shao J."/>
            <person name="Larry D.J."/>
            <person name="Kronmiller B."/>
            <person name="Shen D."/>
            <person name="Strem M.D."/>
            <person name="Melnick R.L."/>
            <person name="Guiltinan M.J."/>
            <person name="Tyler B.M."/>
            <person name="Meinhardt L.W."/>
            <person name="Bailey B.A."/>
        </authorList>
    </citation>
    <scope>NUCLEOTIDE SEQUENCE [LARGE SCALE GENOMIC DNA]</scope>
    <source>
        <strain evidence="2">zdho120</strain>
    </source>
</reference>
<dbReference type="AlphaFoldDB" id="A0A225VW12"/>
<dbReference type="OrthoDB" id="129771at2759"/>